<sequence>MGKGAARTGIDTAGHSGLINTGSFDVFIDGLPAARVGDGFVCPSLGHNGGGVIKEGSSTVLINGKAAARKGDPTMCGELPLPELGLKPKEYDYSSDLKRQLPNDGYANMFGASLSLTDKNQNGEYDTVDASASVFDTKIKTPDWKPFGDKGLGVGFETGLSYMSGQAKGGIYNEGTYGAEGEIGGSVLHDEIKGHIGKEGELYQEAGASADLFYAEANAKSEYIIDTEEMRYGQMFSAGAEAGVVKYDVEGKYDYFGILKGEYKYGGSLADVGASTNIGFYLDLDDAEAHFEIGGKLAVFVGIEGDLSVTLSLKFLKEPVLGVIGYINDVLGIVEPKNGTVLTGSSTVIIGD</sequence>
<keyword evidence="2" id="KW-1185">Reference proteome</keyword>
<name>A0ABX7XX68_9BACT</name>
<dbReference type="Proteomes" id="UP000682005">
    <property type="component" value="Chromosome 2"/>
</dbReference>
<accession>A0ABX7XX68</accession>
<dbReference type="CDD" id="cd14741">
    <property type="entry name" value="PAAR_5"/>
    <property type="match status" value="1"/>
</dbReference>
<proteinExistence type="predicted"/>
<dbReference type="EMBL" id="CP072369">
    <property type="protein sequence ID" value="QUB86157.1"/>
    <property type="molecule type" value="Genomic_DNA"/>
</dbReference>
<protein>
    <submittedName>
        <fullName evidence="1">PAAR domain-containing protein</fullName>
    </submittedName>
</protein>
<reference evidence="1 2" key="1">
    <citation type="submission" date="2021-03" db="EMBL/GenBank/DDBJ databases">
        <title>Human Oral Microbial Genomes.</title>
        <authorList>
            <person name="Johnston C.D."/>
            <person name="Chen T."/>
            <person name="Dewhirst F.E."/>
        </authorList>
    </citation>
    <scope>NUCLEOTIDE SEQUENCE [LARGE SCALE GENOMIC DNA]</scope>
    <source>
        <strain evidence="1 2">W1435</strain>
    </source>
</reference>
<dbReference type="Gene3D" id="2.60.200.60">
    <property type="match status" value="1"/>
</dbReference>
<organism evidence="1 2">
    <name type="scientific">Prevotella fusca JCM 17724</name>
    <dbReference type="NCBI Taxonomy" id="1236517"/>
    <lineage>
        <taxon>Bacteria</taxon>
        <taxon>Pseudomonadati</taxon>
        <taxon>Bacteroidota</taxon>
        <taxon>Bacteroidia</taxon>
        <taxon>Bacteroidales</taxon>
        <taxon>Prevotellaceae</taxon>
        <taxon>Prevotella</taxon>
    </lineage>
</organism>
<evidence type="ECO:0000313" key="2">
    <source>
        <dbReference type="Proteomes" id="UP000682005"/>
    </source>
</evidence>
<dbReference type="Pfam" id="PF05488">
    <property type="entry name" value="PAAR_motif"/>
    <property type="match status" value="1"/>
</dbReference>
<evidence type="ECO:0000313" key="1">
    <source>
        <dbReference type="EMBL" id="QUB86157.1"/>
    </source>
</evidence>
<dbReference type="RefSeq" id="WP_025079081.1">
    <property type="nucleotide sequence ID" value="NZ_BAKO01000040.1"/>
</dbReference>
<gene>
    <name evidence="1" type="ORF">J5A51_02525</name>
</gene>
<dbReference type="InterPro" id="IPR008727">
    <property type="entry name" value="PAAR_motif"/>
</dbReference>